<feature type="signal peptide" evidence="2">
    <location>
        <begin position="1"/>
        <end position="28"/>
    </location>
</feature>
<sequence length="283" mass="30135">MMTKRTIWIVAVAAVMLVSGMLAGPALSQDESAVPTAREVVNSYLAAVGGEEAIRAHTVRVMEGTMEVPGQGMSAEIKIKAMAPNKTRMHMTIAGMGTIEGGFDGEVGWMINPMAGPMIQEGKELAQAKRQADYFGDLHGDHLYKSMTNTGQAEFEGKPCWKVELVTPDDEKIIEYFNIETGLIEGSDMTQESPMGPVTVTTVISDYKEFGGVLSPTRIAAQIGPGMTQVITIKSIAFEGVTEADFDLPAAIKTLAGGGEAEAEAVAEEAPVPAAPENLQREE</sequence>
<gene>
    <name evidence="3" type="ORF">IFK94_11765</name>
</gene>
<dbReference type="Gene3D" id="2.50.20.10">
    <property type="entry name" value="Lipoprotein localisation LolA/LolB/LppX"/>
    <property type="match status" value="1"/>
</dbReference>
<name>A0A8J6XVX4_9BACT</name>
<dbReference type="AlphaFoldDB" id="A0A8J6XVX4"/>
<protein>
    <recommendedName>
        <fullName evidence="5">Outer membrane lipoprotein-sorting protein</fullName>
    </recommendedName>
</protein>
<evidence type="ECO:0000256" key="1">
    <source>
        <dbReference type="SAM" id="MobiDB-lite"/>
    </source>
</evidence>
<reference evidence="3 4" key="1">
    <citation type="submission" date="2020-08" db="EMBL/GenBank/DDBJ databases">
        <title>Acidobacteriota in marine sediments use diverse sulfur dissimilation pathways.</title>
        <authorList>
            <person name="Wasmund K."/>
        </authorList>
    </citation>
    <scope>NUCLEOTIDE SEQUENCE [LARGE SCALE GENOMIC DNA]</scope>
    <source>
        <strain evidence="3">MAG AM4</strain>
    </source>
</reference>
<evidence type="ECO:0008006" key="5">
    <source>
        <dbReference type="Google" id="ProtNLM"/>
    </source>
</evidence>
<keyword evidence="2" id="KW-0732">Signal</keyword>
<feature type="region of interest" description="Disordered" evidence="1">
    <location>
        <begin position="262"/>
        <end position="283"/>
    </location>
</feature>
<dbReference type="EMBL" id="JACXWD010000043">
    <property type="protein sequence ID" value="MBD3868793.1"/>
    <property type="molecule type" value="Genomic_DNA"/>
</dbReference>
<feature type="compositionally biased region" description="Low complexity" evidence="1">
    <location>
        <begin position="268"/>
        <end position="277"/>
    </location>
</feature>
<organism evidence="3 4">
    <name type="scientific">Candidatus Polarisedimenticola svalbardensis</name>
    <dbReference type="NCBI Taxonomy" id="2886004"/>
    <lineage>
        <taxon>Bacteria</taxon>
        <taxon>Pseudomonadati</taxon>
        <taxon>Acidobacteriota</taxon>
        <taxon>Candidatus Polarisedimenticolia</taxon>
        <taxon>Candidatus Polarisedimenticolales</taxon>
        <taxon>Candidatus Polarisedimenticolaceae</taxon>
        <taxon>Candidatus Polarisedimenticola</taxon>
    </lineage>
</organism>
<accession>A0A8J6XVX4</accession>
<proteinExistence type="predicted"/>
<feature type="chain" id="PRO_5035170078" description="Outer membrane lipoprotein-sorting protein" evidence="2">
    <location>
        <begin position="29"/>
        <end position="283"/>
    </location>
</feature>
<comment type="caution">
    <text evidence="3">The sequence shown here is derived from an EMBL/GenBank/DDBJ whole genome shotgun (WGS) entry which is preliminary data.</text>
</comment>
<evidence type="ECO:0000313" key="3">
    <source>
        <dbReference type="EMBL" id="MBD3868793.1"/>
    </source>
</evidence>
<evidence type="ECO:0000256" key="2">
    <source>
        <dbReference type="SAM" id="SignalP"/>
    </source>
</evidence>
<evidence type="ECO:0000313" key="4">
    <source>
        <dbReference type="Proteomes" id="UP000648239"/>
    </source>
</evidence>
<dbReference type="Proteomes" id="UP000648239">
    <property type="component" value="Unassembled WGS sequence"/>
</dbReference>